<sequence>MIRIEAQRDAENAPARAPKVGLPWPVLLHWSPKSPFVRKVAIAIAECGLDARIRRQRTVVERLNPDTAYMKRHPLGTIPMLELEDGAMLHDSAVICEYLTILRPAPVLLPTGGWARFEVLRRQALADGMLDALLLWRQERIRPQEQQSAAFHTAYALKARVALDALEAEASRWPDALDLGQIAAGSALAYLDLRFSFLAWRQGRDALAAWHDRFEARPSAVANRLALD</sequence>
<dbReference type="InterPro" id="IPR036282">
    <property type="entry name" value="Glutathione-S-Trfase_C_sf"/>
</dbReference>
<evidence type="ECO:0000313" key="2">
    <source>
        <dbReference type="EMBL" id="BAI95060.1"/>
    </source>
</evidence>
<dbReference type="eggNOG" id="COG0625">
    <property type="taxonomic scope" value="Bacteria"/>
</dbReference>
<dbReference type="KEGG" id="sjp:SJA_C1-02260"/>
<dbReference type="Proteomes" id="UP000007753">
    <property type="component" value="Chromosome 1"/>
</dbReference>
<dbReference type="SUPFAM" id="SSF47616">
    <property type="entry name" value="GST C-terminal domain-like"/>
    <property type="match status" value="1"/>
</dbReference>
<proteinExistence type="predicted"/>
<dbReference type="STRING" id="452662.SJA_C1-02260"/>
<name>D4YXH8_SPHIU</name>
<organism evidence="2 3">
    <name type="scientific">Sphingobium indicum (strain DSM 16413 / CCM 7287 / MTCC 6362 / UT26 / NBRC 101211 / UT26S)</name>
    <name type="common">Sphingobium japonicum</name>
    <dbReference type="NCBI Taxonomy" id="452662"/>
    <lineage>
        <taxon>Bacteria</taxon>
        <taxon>Pseudomonadati</taxon>
        <taxon>Pseudomonadota</taxon>
        <taxon>Alphaproteobacteria</taxon>
        <taxon>Sphingomonadales</taxon>
        <taxon>Sphingomonadaceae</taxon>
        <taxon>Sphingobium</taxon>
    </lineage>
</organism>
<dbReference type="Gene3D" id="3.40.30.10">
    <property type="entry name" value="Glutaredoxin"/>
    <property type="match status" value="1"/>
</dbReference>
<dbReference type="RefSeq" id="WP_013038865.1">
    <property type="nucleotide sequence ID" value="NC_014006.1"/>
</dbReference>
<reference evidence="2 3" key="1">
    <citation type="journal article" date="2010" name="J. Bacteriol.">
        <title>Complete genome sequence of the representative gamma-hexachlorocyclohexane-degrading bacterium Sphingobium japonicum UT26.</title>
        <authorList>
            <person name="Nagata Y."/>
            <person name="Ohtsubo Y."/>
            <person name="Endo R."/>
            <person name="Ichikawa N."/>
            <person name="Ankai A."/>
            <person name="Oguchi A."/>
            <person name="Fukui S."/>
            <person name="Fujita N."/>
            <person name="Tsuda M."/>
        </authorList>
    </citation>
    <scope>NUCLEOTIDE SEQUENCE [LARGE SCALE GENOMIC DNA]</scope>
    <source>
        <strain evidence="3">DSM 16413 / CCM 7287 / MTCC 6362 / UT26 / NBRC 101211 / UT26S</strain>
    </source>
</reference>
<dbReference type="AlphaFoldDB" id="D4YXH8"/>
<dbReference type="Pfam" id="PF13409">
    <property type="entry name" value="GST_N_2"/>
    <property type="match status" value="1"/>
</dbReference>
<evidence type="ECO:0000259" key="1">
    <source>
        <dbReference type="PROSITE" id="PS50404"/>
    </source>
</evidence>
<dbReference type="InterPro" id="IPR004045">
    <property type="entry name" value="Glutathione_S-Trfase_N"/>
</dbReference>
<dbReference type="CDD" id="cd03205">
    <property type="entry name" value="GST_C_6"/>
    <property type="match status" value="1"/>
</dbReference>
<dbReference type="Gene3D" id="1.20.1050.10">
    <property type="match status" value="1"/>
</dbReference>
<dbReference type="EMBL" id="AP010803">
    <property type="protein sequence ID" value="BAI95060.1"/>
    <property type="molecule type" value="Genomic_DNA"/>
</dbReference>
<keyword evidence="2" id="KW-0808">Transferase</keyword>
<keyword evidence="3" id="KW-1185">Reference proteome</keyword>
<feature type="domain" description="GST N-terminal" evidence="1">
    <location>
        <begin position="24"/>
        <end position="107"/>
    </location>
</feature>
<gene>
    <name evidence="2" type="primary">gst</name>
    <name evidence="2" type="ordered locus">SJA_C1-02260</name>
</gene>
<accession>D4YXH8</accession>
<dbReference type="EC" id="2.5.1.18" evidence="2"/>
<protein>
    <submittedName>
        <fullName evidence="2">Glutathione S-transferase</fullName>
        <ecNumber evidence="2">2.5.1.18</ecNumber>
    </submittedName>
</protein>
<dbReference type="SUPFAM" id="SSF52833">
    <property type="entry name" value="Thioredoxin-like"/>
    <property type="match status" value="1"/>
</dbReference>
<evidence type="ECO:0000313" key="3">
    <source>
        <dbReference type="Proteomes" id="UP000007753"/>
    </source>
</evidence>
<dbReference type="GO" id="GO:0004364">
    <property type="term" value="F:glutathione transferase activity"/>
    <property type="evidence" value="ECO:0007669"/>
    <property type="project" value="UniProtKB-EC"/>
</dbReference>
<dbReference type="GeneID" id="29271929"/>
<dbReference type="PROSITE" id="PS50404">
    <property type="entry name" value="GST_NTER"/>
    <property type="match status" value="1"/>
</dbReference>
<dbReference type="InterPro" id="IPR036249">
    <property type="entry name" value="Thioredoxin-like_sf"/>
</dbReference>
<dbReference type="HOGENOM" id="CLU_011226_12_2_5"/>